<dbReference type="Gene3D" id="1.10.357.10">
    <property type="entry name" value="Tetracycline Repressor, domain 2"/>
    <property type="match status" value="1"/>
</dbReference>
<dbReference type="PANTHER" id="PTHR47506:SF6">
    <property type="entry name" value="HTH-TYPE TRANSCRIPTIONAL REPRESSOR NEMR"/>
    <property type="match status" value="1"/>
</dbReference>
<evidence type="ECO:0000259" key="6">
    <source>
        <dbReference type="PROSITE" id="PS50977"/>
    </source>
</evidence>
<evidence type="ECO:0000313" key="7">
    <source>
        <dbReference type="EMBL" id="EPH43540.1"/>
    </source>
</evidence>
<evidence type="ECO:0000256" key="3">
    <source>
        <dbReference type="ARBA" id="ARBA00023125"/>
    </source>
</evidence>
<dbReference type="PATRIC" id="fig|1286094.4.peg.3332"/>
<evidence type="ECO:0000256" key="4">
    <source>
        <dbReference type="ARBA" id="ARBA00023163"/>
    </source>
</evidence>
<dbReference type="InterPro" id="IPR039538">
    <property type="entry name" value="BetI_C"/>
</dbReference>
<dbReference type="GO" id="GO:0003677">
    <property type="term" value="F:DNA binding"/>
    <property type="evidence" value="ECO:0007669"/>
    <property type="project" value="UniProtKB-UniRule"/>
</dbReference>
<dbReference type="RefSeq" id="WP_016641491.1">
    <property type="nucleotide sequence ID" value="NZ_AOPZ01000151.1"/>
</dbReference>
<dbReference type="EMBL" id="AOPZ01000151">
    <property type="protein sequence ID" value="EPH43540.1"/>
    <property type="molecule type" value="Genomic_DNA"/>
</dbReference>
<dbReference type="AlphaFoldDB" id="S3ZYN8"/>
<sequence length="219" mass="23592">MPRVADHHARRGQITDAVQRLVVRHGLTAVTVARTAAEAGMSVGLVQHYFTAKDEMLLATFTRVNRRFSARVDELVNRGEAEGRTIAEMLRQALAELMPLDDARRAEFLVRLAFTDQAAHNARLAAVQRETHVGIRSRVAQAIRNGTVCGEVVQGTDAADQALRIVAFAEGLALHTHIDPDTTPKSAVLAALDDQLGRVFTGTCRRAQPGSSAAGGTVP</sequence>
<dbReference type="Proteomes" id="UP000014629">
    <property type="component" value="Unassembled WGS sequence"/>
</dbReference>
<dbReference type="PANTHER" id="PTHR47506">
    <property type="entry name" value="TRANSCRIPTIONAL REGULATORY PROTEIN"/>
    <property type="match status" value="1"/>
</dbReference>
<name>S3ZYN8_9ACTN</name>
<dbReference type="InterPro" id="IPR009057">
    <property type="entry name" value="Homeodomain-like_sf"/>
</dbReference>
<keyword evidence="3 5" id="KW-0238">DNA-binding</keyword>
<feature type="domain" description="HTH tetR-type" evidence="6">
    <location>
        <begin position="8"/>
        <end position="68"/>
    </location>
</feature>
<evidence type="ECO:0000256" key="5">
    <source>
        <dbReference type="PROSITE-ProRule" id="PRU00335"/>
    </source>
</evidence>
<proteinExistence type="predicted"/>
<dbReference type="Pfam" id="PF13977">
    <property type="entry name" value="TetR_C_6"/>
    <property type="match status" value="1"/>
</dbReference>
<reference evidence="7 8" key="1">
    <citation type="submission" date="2013-02" db="EMBL/GenBank/DDBJ databases">
        <title>Draft Genome Sequence of Streptomyces aurantiacus, Which Produces Setomimycin.</title>
        <authorList>
            <person name="Gruening B.A."/>
            <person name="Praeg A."/>
            <person name="Erxleben A."/>
            <person name="Guenther S."/>
            <person name="Mueller M."/>
        </authorList>
    </citation>
    <scope>NUCLEOTIDE SEQUENCE [LARGE SCALE GENOMIC DNA]</scope>
    <source>
        <strain evidence="7 8">JA 4570</strain>
    </source>
</reference>
<keyword evidence="1" id="KW-0678">Repressor</keyword>
<gene>
    <name evidence="7" type="ORF">STRAU_3364</name>
</gene>
<keyword evidence="2" id="KW-0805">Transcription regulation</keyword>
<dbReference type="PROSITE" id="PS50977">
    <property type="entry name" value="HTH_TETR_2"/>
    <property type="match status" value="1"/>
</dbReference>
<comment type="caution">
    <text evidence="7">The sequence shown here is derived from an EMBL/GenBank/DDBJ whole genome shotgun (WGS) entry which is preliminary data.</text>
</comment>
<dbReference type="InterPro" id="IPR001647">
    <property type="entry name" value="HTH_TetR"/>
</dbReference>
<evidence type="ECO:0000256" key="1">
    <source>
        <dbReference type="ARBA" id="ARBA00022491"/>
    </source>
</evidence>
<dbReference type="SUPFAM" id="SSF46689">
    <property type="entry name" value="Homeodomain-like"/>
    <property type="match status" value="1"/>
</dbReference>
<feature type="DNA-binding region" description="H-T-H motif" evidence="5">
    <location>
        <begin position="31"/>
        <end position="50"/>
    </location>
</feature>
<dbReference type="SUPFAM" id="SSF48498">
    <property type="entry name" value="Tetracyclin repressor-like, C-terminal domain"/>
    <property type="match status" value="1"/>
</dbReference>
<evidence type="ECO:0000313" key="8">
    <source>
        <dbReference type="Proteomes" id="UP000014629"/>
    </source>
</evidence>
<organism evidence="7 8">
    <name type="scientific">Streptomyces aurantiacus JA 4570</name>
    <dbReference type="NCBI Taxonomy" id="1286094"/>
    <lineage>
        <taxon>Bacteria</taxon>
        <taxon>Bacillati</taxon>
        <taxon>Actinomycetota</taxon>
        <taxon>Actinomycetes</taxon>
        <taxon>Kitasatosporales</taxon>
        <taxon>Streptomycetaceae</taxon>
        <taxon>Streptomyces</taxon>
        <taxon>Streptomyces aurantiacus group</taxon>
    </lineage>
</organism>
<dbReference type="Pfam" id="PF00440">
    <property type="entry name" value="TetR_N"/>
    <property type="match status" value="1"/>
</dbReference>
<accession>S3ZYN8</accession>
<keyword evidence="4" id="KW-0804">Transcription</keyword>
<evidence type="ECO:0000256" key="2">
    <source>
        <dbReference type="ARBA" id="ARBA00023015"/>
    </source>
</evidence>
<dbReference type="InterPro" id="IPR036271">
    <property type="entry name" value="Tet_transcr_reg_TetR-rel_C_sf"/>
</dbReference>
<dbReference type="OrthoDB" id="9816296at2"/>
<keyword evidence="8" id="KW-1185">Reference proteome</keyword>
<protein>
    <submittedName>
        <fullName evidence="7">Putative HTH-type transcriptional regulator PksA</fullName>
    </submittedName>
</protein>